<dbReference type="InterPro" id="IPR035976">
    <property type="entry name" value="Sushi/SCR/CCP_sf"/>
</dbReference>
<dbReference type="Gene3D" id="2.10.70.10">
    <property type="entry name" value="Complement Module, domain 1"/>
    <property type="match status" value="1"/>
</dbReference>
<accession>A0A9D4L725</accession>
<keyword evidence="4" id="KW-1185">Reference proteome</keyword>
<keyword evidence="1" id="KW-1015">Disulfide bond</keyword>
<protein>
    <recommendedName>
        <fullName evidence="2">Sushi domain-containing protein</fullName>
    </recommendedName>
</protein>
<feature type="domain" description="Sushi" evidence="2">
    <location>
        <begin position="17"/>
        <end position="59"/>
    </location>
</feature>
<dbReference type="SUPFAM" id="SSF57535">
    <property type="entry name" value="Complement control module/SCR domain"/>
    <property type="match status" value="1"/>
</dbReference>
<comment type="caution">
    <text evidence="3">The sequence shown here is derived from an EMBL/GenBank/DDBJ whole genome shotgun (WGS) entry which is preliminary data.</text>
</comment>
<evidence type="ECO:0000313" key="3">
    <source>
        <dbReference type="EMBL" id="KAH3852655.1"/>
    </source>
</evidence>
<dbReference type="Pfam" id="PF00084">
    <property type="entry name" value="Sushi"/>
    <property type="match status" value="1"/>
</dbReference>
<dbReference type="EMBL" id="JAIWYP010000003">
    <property type="protein sequence ID" value="KAH3852655.1"/>
    <property type="molecule type" value="Genomic_DNA"/>
</dbReference>
<dbReference type="InterPro" id="IPR000436">
    <property type="entry name" value="Sushi_SCR_CCP_dom"/>
</dbReference>
<evidence type="ECO:0000313" key="4">
    <source>
        <dbReference type="Proteomes" id="UP000828390"/>
    </source>
</evidence>
<gene>
    <name evidence="3" type="ORF">DPMN_095168</name>
</gene>
<evidence type="ECO:0000259" key="2">
    <source>
        <dbReference type="Pfam" id="PF00084"/>
    </source>
</evidence>
<evidence type="ECO:0000256" key="1">
    <source>
        <dbReference type="ARBA" id="ARBA00023157"/>
    </source>
</evidence>
<dbReference type="AlphaFoldDB" id="A0A9D4L725"/>
<organism evidence="3 4">
    <name type="scientific">Dreissena polymorpha</name>
    <name type="common">Zebra mussel</name>
    <name type="synonym">Mytilus polymorpha</name>
    <dbReference type="NCBI Taxonomy" id="45954"/>
    <lineage>
        <taxon>Eukaryota</taxon>
        <taxon>Metazoa</taxon>
        <taxon>Spiralia</taxon>
        <taxon>Lophotrochozoa</taxon>
        <taxon>Mollusca</taxon>
        <taxon>Bivalvia</taxon>
        <taxon>Autobranchia</taxon>
        <taxon>Heteroconchia</taxon>
        <taxon>Euheterodonta</taxon>
        <taxon>Imparidentia</taxon>
        <taxon>Neoheterodontei</taxon>
        <taxon>Myida</taxon>
        <taxon>Dreissenoidea</taxon>
        <taxon>Dreissenidae</taxon>
        <taxon>Dreissena</taxon>
    </lineage>
</organism>
<sequence length="80" mass="8917">MYSVVKCATGPTDRLNDTRFLRYNCSDSTYSDGVQCSLFCDLNLDLVGARILTCERDGTSGVGIWKWNFGEEPYCNGTCI</sequence>
<proteinExistence type="predicted"/>
<reference evidence="3" key="2">
    <citation type="submission" date="2020-11" db="EMBL/GenBank/DDBJ databases">
        <authorList>
            <person name="McCartney M.A."/>
            <person name="Auch B."/>
            <person name="Kono T."/>
            <person name="Mallez S."/>
            <person name="Becker A."/>
            <person name="Gohl D.M."/>
            <person name="Silverstein K.A.T."/>
            <person name="Koren S."/>
            <person name="Bechman K.B."/>
            <person name="Herman A."/>
            <person name="Abrahante J.E."/>
            <person name="Garbe J."/>
        </authorList>
    </citation>
    <scope>NUCLEOTIDE SEQUENCE</scope>
    <source>
        <strain evidence="3">Duluth1</strain>
        <tissue evidence="3">Whole animal</tissue>
    </source>
</reference>
<reference evidence="3" key="1">
    <citation type="journal article" date="2019" name="bioRxiv">
        <title>The Genome of the Zebra Mussel, Dreissena polymorpha: A Resource for Invasive Species Research.</title>
        <authorList>
            <person name="McCartney M.A."/>
            <person name="Auch B."/>
            <person name="Kono T."/>
            <person name="Mallez S."/>
            <person name="Zhang Y."/>
            <person name="Obille A."/>
            <person name="Becker A."/>
            <person name="Abrahante J.E."/>
            <person name="Garbe J."/>
            <person name="Badalamenti J.P."/>
            <person name="Herman A."/>
            <person name="Mangelson H."/>
            <person name="Liachko I."/>
            <person name="Sullivan S."/>
            <person name="Sone E.D."/>
            <person name="Koren S."/>
            <person name="Silverstein K.A.T."/>
            <person name="Beckman K.B."/>
            <person name="Gohl D.M."/>
        </authorList>
    </citation>
    <scope>NUCLEOTIDE SEQUENCE</scope>
    <source>
        <strain evidence="3">Duluth1</strain>
        <tissue evidence="3">Whole animal</tissue>
    </source>
</reference>
<dbReference type="Proteomes" id="UP000828390">
    <property type="component" value="Unassembled WGS sequence"/>
</dbReference>
<name>A0A9D4L725_DREPO</name>